<dbReference type="PANTHER" id="PTHR33491">
    <property type="entry name" value="OSJNBA0016N04.9 PROTEIN"/>
    <property type="match status" value="1"/>
</dbReference>
<evidence type="ECO:0000259" key="13">
    <source>
        <dbReference type="Pfam" id="PF13947"/>
    </source>
</evidence>
<sequence>MGSNNSFSLLIPFSLLLLLILDSAPLTASRSCSGECGGIEIPYPFGVGEGCYLEKAYEITCGNTSISGKVVPVLSILGKDVVNISLPRSIRIKNPITSRGCSSDGEDDFESLLNLTGTPFYVGSSNSMVASGCNNTALLTNVEPTVGGCKSSCGLTYHTPTKHFIATAACNEDYGYEYDAYCSERSSTLYEKSCSSGVGCCEISMPDLGHQIVGVRIDNTTTTGGCKVAFLTDEAYSLSNGSDPHRFHAEGYSTVKLTWFIDTANHSFVDSLGCYGMKEYMRLRASSSYESIYEKNCACDYYDNSSTYSCTCTQGYRGNPYVPGGCKG</sequence>
<keyword evidence="6" id="KW-0418">Kinase</keyword>
<accession>A0AAU9SHE5</accession>
<dbReference type="AlphaFoldDB" id="A0AAU9SHE5"/>
<keyword evidence="15" id="KW-1185">Reference proteome</keyword>
<keyword evidence="4" id="KW-0812">Transmembrane</keyword>
<dbReference type="Pfam" id="PF13947">
    <property type="entry name" value="GUB_WAK_bind"/>
    <property type="match status" value="1"/>
</dbReference>
<dbReference type="GO" id="GO:0016020">
    <property type="term" value="C:membrane"/>
    <property type="evidence" value="ECO:0007669"/>
    <property type="project" value="UniProtKB-SubCell"/>
</dbReference>
<evidence type="ECO:0000256" key="11">
    <source>
        <dbReference type="SAM" id="SignalP"/>
    </source>
</evidence>
<evidence type="ECO:0000256" key="7">
    <source>
        <dbReference type="ARBA" id="ARBA00022989"/>
    </source>
</evidence>
<dbReference type="GO" id="GO:0030247">
    <property type="term" value="F:polysaccharide binding"/>
    <property type="evidence" value="ECO:0007669"/>
    <property type="project" value="InterPro"/>
</dbReference>
<keyword evidence="3" id="KW-0808">Transferase</keyword>
<evidence type="ECO:0000256" key="5">
    <source>
        <dbReference type="ARBA" id="ARBA00022729"/>
    </source>
</evidence>
<evidence type="ECO:0000313" key="14">
    <source>
        <dbReference type="EMBL" id="CAH2067920.1"/>
    </source>
</evidence>
<evidence type="ECO:0000256" key="9">
    <source>
        <dbReference type="ARBA" id="ARBA00023157"/>
    </source>
</evidence>
<dbReference type="InterPro" id="IPR025287">
    <property type="entry name" value="WAK_GUB"/>
</dbReference>
<dbReference type="GO" id="GO:0004674">
    <property type="term" value="F:protein serine/threonine kinase activity"/>
    <property type="evidence" value="ECO:0007669"/>
    <property type="project" value="UniProtKB-KW"/>
</dbReference>
<evidence type="ECO:0000259" key="12">
    <source>
        <dbReference type="Pfam" id="PF08488"/>
    </source>
</evidence>
<evidence type="ECO:0000256" key="6">
    <source>
        <dbReference type="ARBA" id="ARBA00022777"/>
    </source>
</evidence>
<dbReference type="Proteomes" id="UP000836841">
    <property type="component" value="Chromosome 5"/>
</dbReference>
<organism evidence="14 15">
    <name type="scientific">Thlaspi arvense</name>
    <name type="common">Field penny-cress</name>
    <dbReference type="NCBI Taxonomy" id="13288"/>
    <lineage>
        <taxon>Eukaryota</taxon>
        <taxon>Viridiplantae</taxon>
        <taxon>Streptophyta</taxon>
        <taxon>Embryophyta</taxon>
        <taxon>Tracheophyta</taxon>
        <taxon>Spermatophyta</taxon>
        <taxon>Magnoliopsida</taxon>
        <taxon>eudicotyledons</taxon>
        <taxon>Gunneridae</taxon>
        <taxon>Pentapetalae</taxon>
        <taxon>rosids</taxon>
        <taxon>malvids</taxon>
        <taxon>Brassicales</taxon>
        <taxon>Brassicaceae</taxon>
        <taxon>Thlaspideae</taxon>
        <taxon>Thlaspi</taxon>
    </lineage>
</organism>
<dbReference type="InterPro" id="IPR013695">
    <property type="entry name" value="WAK"/>
</dbReference>
<feature type="chain" id="PRO_5043975833" description="Wall-associated receptor kinase galacturonan-binding domain-containing protein" evidence="11">
    <location>
        <begin position="30"/>
        <end position="328"/>
    </location>
</feature>
<evidence type="ECO:0000256" key="4">
    <source>
        <dbReference type="ARBA" id="ARBA00022692"/>
    </source>
</evidence>
<protein>
    <recommendedName>
        <fullName evidence="16">Wall-associated receptor kinase galacturonan-binding domain-containing protein</fullName>
    </recommendedName>
</protein>
<proteinExistence type="predicted"/>
<evidence type="ECO:0008006" key="16">
    <source>
        <dbReference type="Google" id="ProtNLM"/>
    </source>
</evidence>
<keyword evidence="5 11" id="KW-0732">Signal</keyword>
<keyword evidence="9" id="KW-1015">Disulfide bond</keyword>
<evidence type="ECO:0000256" key="2">
    <source>
        <dbReference type="ARBA" id="ARBA00022527"/>
    </source>
</evidence>
<keyword evidence="7" id="KW-1133">Transmembrane helix</keyword>
<evidence type="ECO:0000256" key="10">
    <source>
        <dbReference type="ARBA" id="ARBA00023180"/>
    </source>
</evidence>
<evidence type="ECO:0000256" key="8">
    <source>
        <dbReference type="ARBA" id="ARBA00023136"/>
    </source>
</evidence>
<feature type="signal peptide" evidence="11">
    <location>
        <begin position="1"/>
        <end position="29"/>
    </location>
</feature>
<evidence type="ECO:0000256" key="3">
    <source>
        <dbReference type="ARBA" id="ARBA00022679"/>
    </source>
</evidence>
<reference evidence="14 15" key="1">
    <citation type="submission" date="2022-03" db="EMBL/GenBank/DDBJ databases">
        <authorList>
            <person name="Nunn A."/>
            <person name="Chopra R."/>
            <person name="Nunn A."/>
            <person name="Contreras Garrido A."/>
        </authorList>
    </citation>
    <scope>NUCLEOTIDE SEQUENCE [LARGE SCALE GENOMIC DNA]</scope>
</reference>
<evidence type="ECO:0000256" key="1">
    <source>
        <dbReference type="ARBA" id="ARBA00004479"/>
    </source>
</evidence>
<keyword evidence="2" id="KW-0723">Serine/threonine-protein kinase</keyword>
<evidence type="ECO:0000313" key="15">
    <source>
        <dbReference type="Proteomes" id="UP000836841"/>
    </source>
</evidence>
<keyword evidence="10" id="KW-0325">Glycoprotein</keyword>
<feature type="domain" description="Wall-associated receptor kinase galacturonan-binding" evidence="13">
    <location>
        <begin position="32"/>
        <end position="92"/>
    </location>
</feature>
<gene>
    <name evidence="14" type="ORF">TAV2_LOCUS15210</name>
</gene>
<dbReference type="EMBL" id="OU466861">
    <property type="protein sequence ID" value="CAH2067920.1"/>
    <property type="molecule type" value="Genomic_DNA"/>
</dbReference>
<keyword evidence="8" id="KW-0472">Membrane</keyword>
<name>A0AAU9SHE5_THLAR</name>
<comment type="subcellular location">
    <subcellularLocation>
        <location evidence="1">Membrane</location>
        <topology evidence="1">Single-pass type I membrane protein</topology>
    </subcellularLocation>
</comment>
<dbReference type="Pfam" id="PF08488">
    <property type="entry name" value="WAK"/>
    <property type="match status" value="1"/>
</dbReference>
<feature type="domain" description="Wall-associated receptor kinase" evidence="12">
    <location>
        <begin position="192"/>
        <end position="268"/>
    </location>
</feature>